<dbReference type="Proteomes" id="UP001153069">
    <property type="component" value="Unassembled WGS sequence"/>
</dbReference>
<name>A0A9N8EW30_9STRA</name>
<feature type="chain" id="PRO_5040328313" evidence="1">
    <location>
        <begin position="21"/>
        <end position="255"/>
    </location>
</feature>
<keyword evidence="3" id="KW-1185">Reference proteome</keyword>
<gene>
    <name evidence="2" type="ORF">SEMRO_2078_G313640.1</name>
</gene>
<protein>
    <submittedName>
        <fullName evidence="2">Uncharacterized protein</fullName>
    </submittedName>
</protein>
<sequence>MTKLRGHAFVALVLLLLAASFRWSPMRLLHVSSRSLAPADATTGRELLTIHRGNHELQGKIVVFLDIDGVIAPYGLDPMDDDADDDASHFFYDDQDSNLAKLQSHNCWRDFTNETMDAFSKILSAFPHSELRVILSSYWRIHNVCRGAILQKFRDYGSLHGGPLRQFDYFDDRTGDEMESRQAEIAQWLLKFNPDNDVLAAWVVLDDSECLRGRENKQYRDMFVGRVVKPFEDVGLTDKDADKAIQILNEQLGAS</sequence>
<comment type="caution">
    <text evidence="2">The sequence shown here is derived from an EMBL/GenBank/DDBJ whole genome shotgun (WGS) entry which is preliminary data.</text>
</comment>
<evidence type="ECO:0000256" key="1">
    <source>
        <dbReference type="SAM" id="SignalP"/>
    </source>
</evidence>
<evidence type="ECO:0000313" key="3">
    <source>
        <dbReference type="Proteomes" id="UP001153069"/>
    </source>
</evidence>
<feature type="signal peptide" evidence="1">
    <location>
        <begin position="1"/>
        <end position="20"/>
    </location>
</feature>
<organism evidence="2 3">
    <name type="scientific">Seminavis robusta</name>
    <dbReference type="NCBI Taxonomy" id="568900"/>
    <lineage>
        <taxon>Eukaryota</taxon>
        <taxon>Sar</taxon>
        <taxon>Stramenopiles</taxon>
        <taxon>Ochrophyta</taxon>
        <taxon>Bacillariophyta</taxon>
        <taxon>Bacillariophyceae</taxon>
        <taxon>Bacillariophycidae</taxon>
        <taxon>Naviculales</taxon>
        <taxon>Naviculaceae</taxon>
        <taxon>Seminavis</taxon>
    </lineage>
</organism>
<proteinExistence type="predicted"/>
<evidence type="ECO:0000313" key="2">
    <source>
        <dbReference type="EMBL" id="CAB9527808.1"/>
    </source>
</evidence>
<dbReference type="Pfam" id="PF18143">
    <property type="entry name" value="HAD_SAK_2"/>
    <property type="match status" value="1"/>
</dbReference>
<dbReference type="AlphaFoldDB" id="A0A9N8EW30"/>
<accession>A0A9N8EW30</accession>
<keyword evidence="1" id="KW-0732">Signal</keyword>
<dbReference type="OrthoDB" id="410307at2759"/>
<dbReference type="EMBL" id="CAICTM010002076">
    <property type="protein sequence ID" value="CAB9527808.1"/>
    <property type="molecule type" value="Genomic_DNA"/>
</dbReference>
<reference evidence="2" key="1">
    <citation type="submission" date="2020-06" db="EMBL/GenBank/DDBJ databases">
        <authorList>
            <consortium name="Plant Systems Biology data submission"/>
        </authorList>
    </citation>
    <scope>NUCLEOTIDE SEQUENCE</scope>
    <source>
        <strain evidence="2">D6</strain>
    </source>
</reference>